<dbReference type="Pfam" id="PF00385">
    <property type="entry name" value="Chromo"/>
    <property type="match status" value="1"/>
</dbReference>
<protein>
    <submittedName>
        <fullName evidence="7">Uncharacterized protein</fullName>
    </submittedName>
</protein>
<dbReference type="InterPro" id="IPR001584">
    <property type="entry name" value="Integrase_cat-core"/>
</dbReference>
<comment type="subcellular location">
    <subcellularLocation>
        <location evidence="1">Nucleus</location>
    </subcellularLocation>
</comment>
<dbReference type="InterPro" id="IPR043128">
    <property type="entry name" value="Rev_trsase/Diguanyl_cyclase"/>
</dbReference>
<dbReference type="PROSITE" id="PS50994">
    <property type="entry name" value="INTEGRASE"/>
    <property type="match status" value="1"/>
</dbReference>
<dbReference type="PROSITE" id="PS50013">
    <property type="entry name" value="CHROMO_2"/>
    <property type="match status" value="1"/>
</dbReference>
<dbReference type="InterPro" id="IPR023779">
    <property type="entry name" value="Chromodomain_CS"/>
</dbReference>
<feature type="domain" description="Integrase catalytic" evidence="6">
    <location>
        <begin position="745"/>
        <end position="858"/>
    </location>
</feature>
<evidence type="ECO:0000259" key="6">
    <source>
        <dbReference type="PROSITE" id="PS50994"/>
    </source>
</evidence>
<keyword evidence="8" id="KW-1185">Reference proteome</keyword>
<feature type="domain" description="Chromo" evidence="5">
    <location>
        <begin position="1006"/>
        <end position="1048"/>
    </location>
</feature>
<dbReference type="InterPro" id="IPR012337">
    <property type="entry name" value="RNaseH-like_sf"/>
</dbReference>
<dbReference type="Gene3D" id="2.40.50.40">
    <property type="match status" value="1"/>
</dbReference>
<evidence type="ECO:0000256" key="3">
    <source>
        <dbReference type="ARBA" id="ARBA00023268"/>
    </source>
</evidence>
<keyword evidence="3" id="KW-0511">Multifunctional enzyme</keyword>
<feature type="region of interest" description="Disordered" evidence="4">
    <location>
        <begin position="1091"/>
        <end position="1110"/>
    </location>
</feature>
<accession>A0AAV6W3Y8</accession>
<feature type="region of interest" description="Disordered" evidence="4">
    <location>
        <begin position="452"/>
        <end position="480"/>
    </location>
</feature>
<dbReference type="PROSITE" id="PS00598">
    <property type="entry name" value="CHROMO_1"/>
    <property type="match status" value="1"/>
</dbReference>
<organism evidence="7 8">
    <name type="scientific">Buddleja alternifolia</name>
    <dbReference type="NCBI Taxonomy" id="168488"/>
    <lineage>
        <taxon>Eukaryota</taxon>
        <taxon>Viridiplantae</taxon>
        <taxon>Streptophyta</taxon>
        <taxon>Embryophyta</taxon>
        <taxon>Tracheophyta</taxon>
        <taxon>Spermatophyta</taxon>
        <taxon>Magnoliopsida</taxon>
        <taxon>eudicotyledons</taxon>
        <taxon>Gunneridae</taxon>
        <taxon>Pentapetalae</taxon>
        <taxon>asterids</taxon>
        <taxon>lamiids</taxon>
        <taxon>Lamiales</taxon>
        <taxon>Scrophulariaceae</taxon>
        <taxon>Buddlejeae</taxon>
        <taxon>Buddleja</taxon>
    </lineage>
</organism>
<dbReference type="InterPro" id="IPR016197">
    <property type="entry name" value="Chromo-like_dom_sf"/>
</dbReference>
<dbReference type="InterPro" id="IPR050951">
    <property type="entry name" value="Retrovirus_Pol_polyprotein"/>
</dbReference>
<dbReference type="InterPro" id="IPR041577">
    <property type="entry name" value="RT_RNaseH_2"/>
</dbReference>
<dbReference type="CDD" id="cd00024">
    <property type="entry name" value="CD_CSD"/>
    <property type="match status" value="1"/>
</dbReference>
<dbReference type="Pfam" id="PF17919">
    <property type="entry name" value="RT_RNaseH_2"/>
    <property type="match status" value="1"/>
</dbReference>
<dbReference type="CDD" id="cd09274">
    <property type="entry name" value="RNase_HI_RT_Ty3"/>
    <property type="match status" value="1"/>
</dbReference>
<dbReference type="Gene3D" id="3.30.420.10">
    <property type="entry name" value="Ribonuclease H-like superfamily/Ribonuclease H"/>
    <property type="match status" value="1"/>
</dbReference>
<dbReference type="AlphaFoldDB" id="A0AAV6W3Y8"/>
<evidence type="ECO:0000256" key="1">
    <source>
        <dbReference type="ARBA" id="ARBA00004123"/>
    </source>
</evidence>
<reference evidence="7" key="1">
    <citation type="submission" date="2019-10" db="EMBL/GenBank/DDBJ databases">
        <authorList>
            <person name="Zhang R."/>
            <person name="Pan Y."/>
            <person name="Wang J."/>
            <person name="Ma R."/>
            <person name="Yu S."/>
        </authorList>
    </citation>
    <scope>NUCLEOTIDE SEQUENCE</scope>
    <source>
        <strain evidence="7">LA-IB0</strain>
        <tissue evidence="7">Leaf</tissue>
    </source>
</reference>
<dbReference type="SUPFAM" id="SSF53098">
    <property type="entry name" value="Ribonuclease H-like"/>
    <property type="match status" value="1"/>
</dbReference>
<dbReference type="EMBL" id="WHWC01000088">
    <property type="protein sequence ID" value="KAG8363057.1"/>
    <property type="molecule type" value="Genomic_DNA"/>
</dbReference>
<name>A0AAV6W3Y8_9LAMI</name>
<keyword evidence="2" id="KW-0539">Nucleus</keyword>
<dbReference type="SMART" id="SM00298">
    <property type="entry name" value="CHROMO"/>
    <property type="match status" value="1"/>
</dbReference>
<evidence type="ECO:0000256" key="2">
    <source>
        <dbReference type="ARBA" id="ARBA00023242"/>
    </source>
</evidence>
<sequence>MCLKAICSRRWHPVGVGSSSFRSQNGADTRHRETGRLLLRACVGIIEARKRASRSDGWLERAMCRKAICSRRWHPVGVGSSSFRSQKWCRHSAPRDGSVFYCGLVWASSRRGNERAVPMGGLSERCAARLFARDDGIPWAWGAQVSRAKMVPALGTARRVGCYCGLVWASSRRGKERAVPMGGLSERCAYWLFACDDGIPWAWGAQFLTLPKWCRHSAPRDGSVATAGLCGHHRGEERSEPFRWRRHTMQASSFFGSSACLPRSASVFLVLNTHNGGTRLAKTSHFRLVLRPSGPRRGVDLKAFAVSHVPCKCLRTSSGCWLMSSCSISRMRNNERVRGPRPLFAPKTSVRRFVRTTVVLVLTGSSWLGSCETGVGEECYLVDPASSHMLVSKIKPCMFKKLVVGLWVGPAGPPLVCTGRLVPSAGDALLVLTGRVVPPALHVEGRKSRQRATRGWGTTFDKKGLGREPRRMPPQLPAKLPPRREVDHVIELEPAPLTDLLKKNKPWVWSEACQLAFEDLKAAVSEEPVLALPNFEKMFELHTDASDFAIGGVLMQEGHPIAFESRKLNETERRYTVQEKEMTAIVHCLRIWRHYLLGSRFVVKTDNVATSYFQTQKKLSPKQARWQDFLAEFDYVLEYKPGKANVVADALSRKAELAAISLAKGNVHEKIKEGLEHDPMAKELMRLAKEGKTRQFWVEDGLLYTKGRRLYVPKWGNLRKDLIKECHDTKWAGHPGQKRTMADCTAEEAARAFFKNVVKYWGLPKSIISDRDPRFTGRLWTELFKLLGSELCFSTSFHPQTDGQTERVNALLECYLRHFVSANQHDWAKILDVAQFSYNLQRSEATGKSPFELATGQQPLTPHTLAISFDSARCPGAAKMAKSWAEQSDLAKSFLEKARRKMKKWADPKRRHLEFNTGDKVLIKLIPQQFKAFRGMHKGLVRKYEGPYPVVAKVGKVSYRLDLPSTLKIHPVFHVSMLRPYQEDEEDPSRGESHRAPPVVTKSFDKEIEEVLSHKVVRRRGVKPTTHYFIKWKGLPESEATWESQDDLWQRTTAKAFAKDVFINQERKLGARRRSDTVLVSTINDADQGSADVAYRTPPAPYEKSKSLGSGGSMVARLKLKGIDGRAPPGVEPAA</sequence>
<dbReference type="Pfam" id="PF24626">
    <property type="entry name" value="SH3_Tf2-1"/>
    <property type="match status" value="1"/>
</dbReference>
<dbReference type="GO" id="GO:0003676">
    <property type="term" value="F:nucleic acid binding"/>
    <property type="evidence" value="ECO:0007669"/>
    <property type="project" value="InterPro"/>
</dbReference>
<evidence type="ECO:0000313" key="7">
    <source>
        <dbReference type="EMBL" id="KAG8363057.1"/>
    </source>
</evidence>
<dbReference type="Gene3D" id="3.30.70.270">
    <property type="match status" value="1"/>
</dbReference>
<evidence type="ECO:0000259" key="5">
    <source>
        <dbReference type="PROSITE" id="PS50013"/>
    </source>
</evidence>
<comment type="caution">
    <text evidence="7">The sequence shown here is derived from an EMBL/GenBank/DDBJ whole genome shotgun (WGS) entry which is preliminary data.</text>
</comment>
<dbReference type="PANTHER" id="PTHR37984:SF5">
    <property type="entry name" value="PROTEIN NYNRIN-LIKE"/>
    <property type="match status" value="1"/>
</dbReference>
<dbReference type="InterPro" id="IPR043502">
    <property type="entry name" value="DNA/RNA_pol_sf"/>
</dbReference>
<dbReference type="PANTHER" id="PTHR37984">
    <property type="entry name" value="PROTEIN CBG26694"/>
    <property type="match status" value="1"/>
</dbReference>
<evidence type="ECO:0000313" key="8">
    <source>
        <dbReference type="Proteomes" id="UP000826271"/>
    </source>
</evidence>
<dbReference type="SUPFAM" id="SSF54160">
    <property type="entry name" value="Chromo domain-like"/>
    <property type="match status" value="1"/>
</dbReference>
<dbReference type="Proteomes" id="UP000826271">
    <property type="component" value="Unassembled WGS sequence"/>
</dbReference>
<dbReference type="InterPro" id="IPR036397">
    <property type="entry name" value="RNaseH_sf"/>
</dbReference>
<evidence type="ECO:0000256" key="4">
    <source>
        <dbReference type="SAM" id="MobiDB-lite"/>
    </source>
</evidence>
<dbReference type="GO" id="GO:0005634">
    <property type="term" value="C:nucleus"/>
    <property type="evidence" value="ECO:0007669"/>
    <property type="project" value="UniProtKB-SubCell"/>
</dbReference>
<dbReference type="InterPro" id="IPR056924">
    <property type="entry name" value="SH3_Tf2-1"/>
</dbReference>
<gene>
    <name evidence="7" type="ORF">BUALT_BualtUnG0009200</name>
</gene>
<dbReference type="InterPro" id="IPR000953">
    <property type="entry name" value="Chromo/chromo_shadow_dom"/>
</dbReference>
<dbReference type="GO" id="GO:0015074">
    <property type="term" value="P:DNA integration"/>
    <property type="evidence" value="ECO:0007669"/>
    <property type="project" value="InterPro"/>
</dbReference>
<dbReference type="SUPFAM" id="SSF56672">
    <property type="entry name" value="DNA/RNA polymerases"/>
    <property type="match status" value="1"/>
</dbReference>
<proteinExistence type="predicted"/>
<feature type="compositionally biased region" description="Basic and acidic residues" evidence="4">
    <location>
        <begin position="460"/>
        <end position="471"/>
    </location>
</feature>
<dbReference type="GO" id="GO:0003824">
    <property type="term" value="F:catalytic activity"/>
    <property type="evidence" value="ECO:0007669"/>
    <property type="project" value="UniProtKB-KW"/>
</dbReference>
<dbReference type="InterPro" id="IPR023780">
    <property type="entry name" value="Chromo_domain"/>
</dbReference>